<name>A0A426XXM7_ENSVE</name>
<evidence type="ECO:0000313" key="1">
    <source>
        <dbReference type="EMBL" id="RRT44273.1"/>
    </source>
</evidence>
<protein>
    <submittedName>
        <fullName evidence="1">Uncharacterized protein</fullName>
    </submittedName>
</protein>
<comment type="caution">
    <text evidence="1">The sequence shown here is derived from an EMBL/GenBank/DDBJ whole genome shotgun (WGS) entry which is preliminary data.</text>
</comment>
<evidence type="ECO:0000313" key="2">
    <source>
        <dbReference type="Proteomes" id="UP000287651"/>
    </source>
</evidence>
<sequence length="147" mass="16492">MVSSIQVPHYYVESERERERENLRSEAFDGVSGAWIGGCTRGGVVPAIFRVVLGTGDTGQHLGVRPASHHHQKPLQGKKKKWVKSLIWQYASAEERAWPFEFPKRKKSLRFVPLQFSRSGMPKVAPRGARTGGRPGLFTIPYGRPVP</sequence>
<dbReference type="AlphaFoldDB" id="A0A426XXM7"/>
<reference evidence="1 2" key="1">
    <citation type="journal article" date="2014" name="Agronomy (Basel)">
        <title>A Draft Genome Sequence for Ensete ventricosum, the Drought-Tolerant Tree Against Hunger.</title>
        <authorList>
            <person name="Harrison J."/>
            <person name="Moore K.A."/>
            <person name="Paszkiewicz K."/>
            <person name="Jones T."/>
            <person name="Grant M."/>
            <person name="Ambacheew D."/>
            <person name="Muzemil S."/>
            <person name="Studholme D.J."/>
        </authorList>
    </citation>
    <scope>NUCLEOTIDE SEQUENCE [LARGE SCALE GENOMIC DNA]</scope>
</reference>
<organism evidence="1 2">
    <name type="scientific">Ensete ventricosum</name>
    <name type="common">Abyssinian banana</name>
    <name type="synonym">Musa ensete</name>
    <dbReference type="NCBI Taxonomy" id="4639"/>
    <lineage>
        <taxon>Eukaryota</taxon>
        <taxon>Viridiplantae</taxon>
        <taxon>Streptophyta</taxon>
        <taxon>Embryophyta</taxon>
        <taxon>Tracheophyta</taxon>
        <taxon>Spermatophyta</taxon>
        <taxon>Magnoliopsida</taxon>
        <taxon>Liliopsida</taxon>
        <taxon>Zingiberales</taxon>
        <taxon>Musaceae</taxon>
        <taxon>Ensete</taxon>
    </lineage>
</organism>
<dbReference type="Proteomes" id="UP000287651">
    <property type="component" value="Unassembled WGS sequence"/>
</dbReference>
<gene>
    <name evidence="1" type="ORF">B296_00035890</name>
</gene>
<proteinExistence type="predicted"/>
<dbReference type="EMBL" id="AMZH03016568">
    <property type="protein sequence ID" value="RRT44273.1"/>
    <property type="molecule type" value="Genomic_DNA"/>
</dbReference>
<accession>A0A426XXM7</accession>